<comment type="similarity">
    <text evidence="3">Belongs to the HYLS1 family.</text>
</comment>
<evidence type="ECO:0000256" key="1">
    <source>
        <dbReference type="ARBA" id="ARBA00004114"/>
    </source>
</evidence>
<evidence type="ECO:0000313" key="10">
    <source>
        <dbReference type="Proteomes" id="UP000589485"/>
    </source>
</evidence>
<evidence type="ECO:0000256" key="6">
    <source>
        <dbReference type="ARBA" id="ARBA00023212"/>
    </source>
</evidence>
<keyword evidence="4" id="KW-0963">Cytoplasm</keyword>
<comment type="subcellular location">
    <subcellularLocation>
        <location evidence="2">Cell projection</location>
        <location evidence="2">Cilium</location>
    </subcellularLocation>
    <subcellularLocation>
        <location evidence="1">Cytoplasm</location>
        <location evidence="1">Cytoskeleton</location>
        <location evidence="1">Microtubule organizing center</location>
        <location evidence="1">Centrosome</location>
        <location evidence="1">Centriole</location>
    </subcellularLocation>
</comment>
<keyword evidence="6" id="KW-0206">Cytoskeleton</keyword>
<dbReference type="EMBL" id="VZSY01000101">
    <property type="protein sequence ID" value="NXA06665.1"/>
    <property type="molecule type" value="Genomic_DNA"/>
</dbReference>
<dbReference type="PANTHER" id="PTHR34174">
    <property type="entry name" value="HYDROLETHALUS SYNDROME PROTEIN 1"/>
    <property type="match status" value="1"/>
</dbReference>
<evidence type="ECO:0000256" key="3">
    <source>
        <dbReference type="ARBA" id="ARBA00010091"/>
    </source>
</evidence>
<dbReference type="Pfam" id="PF15311">
    <property type="entry name" value="HYLS1_C"/>
    <property type="match status" value="1"/>
</dbReference>
<reference evidence="9 10" key="1">
    <citation type="submission" date="2019-09" db="EMBL/GenBank/DDBJ databases">
        <title>Bird 10,000 Genomes (B10K) Project - Family phase.</title>
        <authorList>
            <person name="Zhang G."/>
        </authorList>
    </citation>
    <scope>NUCLEOTIDE SEQUENCE [LARGE SCALE GENOMIC DNA]</scope>
    <source>
        <strain evidence="9">B10K-DU-030-41</strain>
        <tissue evidence="9">Muscle</tissue>
    </source>
</reference>
<feature type="non-terminal residue" evidence="9">
    <location>
        <position position="60"/>
    </location>
</feature>
<keyword evidence="7" id="KW-0966">Cell projection</keyword>
<evidence type="ECO:0000313" key="9">
    <source>
        <dbReference type="EMBL" id="NXA06665.1"/>
    </source>
</evidence>
<organism evidence="9 10">
    <name type="scientific">Sapayoa aenigma</name>
    <name type="common">broad-billed sapayoa</name>
    <dbReference type="NCBI Taxonomy" id="239371"/>
    <lineage>
        <taxon>Eukaryota</taxon>
        <taxon>Metazoa</taxon>
        <taxon>Chordata</taxon>
        <taxon>Craniata</taxon>
        <taxon>Vertebrata</taxon>
        <taxon>Euteleostomi</taxon>
        <taxon>Archelosauria</taxon>
        <taxon>Archosauria</taxon>
        <taxon>Dinosauria</taxon>
        <taxon>Saurischia</taxon>
        <taxon>Theropoda</taxon>
        <taxon>Coelurosauria</taxon>
        <taxon>Aves</taxon>
        <taxon>Neognathae</taxon>
        <taxon>Neoaves</taxon>
        <taxon>Telluraves</taxon>
        <taxon>Australaves</taxon>
        <taxon>Passeriformes</taxon>
        <taxon>Tyrannidae</taxon>
        <taxon>Sapayoa</taxon>
    </lineage>
</organism>
<keyword evidence="10" id="KW-1185">Reference proteome</keyword>
<evidence type="ECO:0000256" key="2">
    <source>
        <dbReference type="ARBA" id="ARBA00004138"/>
    </source>
</evidence>
<evidence type="ECO:0000256" key="5">
    <source>
        <dbReference type="ARBA" id="ARBA00022794"/>
    </source>
</evidence>
<dbReference type="InterPro" id="IPR027918">
    <property type="entry name" value="HYLS1_C_dom"/>
</dbReference>
<dbReference type="GO" id="GO:0097730">
    <property type="term" value="C:non-motile cilium"/>
    <property type="evidence" value="ECO:0007669"/>
    <property type="project" value="TreeGrafter"/>
</dbReference>
<evidence type="ECO:0000256" key="7">
    <source>
        <dbReference type="ARBA" id="ARBA00023273"/>
    </source>
</evidence>
<feature type="non-terminal residue" evidence="9">
    <location>
        <position position="1"/>
    </location>
</feature>
<dbReference type="GO" id="GO:0005814">
    <property type="term" value="C:centriole"/>
    <property type="evidence" value="ECO:0007669"/>
    <property type="project" value="UniProtKB-SubCell"/>
</dbReference>
<accession>A0A7K7SPY5</accession>
<dbReference type="InterPro" id="IPR052319">
    <property type="entry name" value="Centriolar_ciliogenesis_assoc"/>
</dbReference>
<gene>
    <name evidence="9" type="primary">Hyls1</name>
    <name evidence="9" type="ORF">SAPAEN_R06706</name>
</gene>
<dbReference type="Proteomes" id="UP000589485">
    <property type="component" value="Unassembled WGS sequence"/>
</dbReference>
<feature type="domain" description="Centriolar and ciliogenesis-associated protein HYLS1 C-terminal" evidence="8">
    <location>
        <begin position="2"/>
        <end position="52"/>
    </location>
</feature>
<keyword evidence="5" id="KW-0970">Cilium biogenesis/degradation</keyword>
<sequence length="60" mass="7218">NPHEKLRLTMRKQMREPGLPRRAQKRLVPNTYVVPTSKKRESLRFSVRRDLANYLMPSRN</sequence>
<protein>
    <submittedName>
        <fullName evidence="9">HYLS1 protein</fullName>
    </submittedName>
</protein>
<dbReference type="PANTHER" id="PTHR34174:SF1">
    <property type="entry name" value="CENTRIOLAR AND CILIOGENESIS-ASSOCIATED PROTEIN HYLS1"/>
    <property type="match status" value="1"/>
</dbReference>
<name>A0A7K7SPY5_9TYRA</name>
<dbReference type="OrthoDB" id="6343432at2759"/>
<dbReference type="GO" id="GO:0060271">
    <property type="term" value="P:cilium assembly"/>
    <property type="evidence" value="ECO:0007669"/>
    <property type="project" value="TreeGrafter"/>
</dbReference>
<dbReference type="AlphaFoldDB" id="A0A7K7SPY5"/>
<comment type="caution">
    <text evidence="9">The sequence shown here is derived from an EMBL/GenBank/DDBJ whole genome shotgun (WGS) entry which is preliminary data.</text>
</comment>
<evidence type="ECO:0000256" key="4">
    <source>
        <dbReference type="ARBA" id="ARBA00022490"/>
    </source>
</evidence>
<evidence type="ECO:0000259" key="8">
    <source>
        <dbReference type="Pfam" id="PF15311"/>
    </source>
</evidence>
<proteinExistence type="inferred from homology"/>